<dbReference type="InterPro" id="IPR016194">
    <property type="entry name" value="SPOC-like_C_dom_sf"/>
</dbReference>
<keyword evidence="2" id="KW-0227">DNA damage</keyword>
<evidence type="ECO:0000256" key="2">
    <source>
        <dbReference type="HAMAP-Rule" id="MF_01875"/>
    </source>
</evidence>
<dbReference type="NCBIfam" id="TIGR02772">
    <property type="entry name" value="Ku_bact"/>
    <property type="match status" value="1"/>
</dbReference>
<dbReference type="SUPFAM" id="SSF100939">
    <property type="entry name" value="SPOC domain-like"/>
    <property type="match status" value="1"/>
</dbReference>
<evidence type="ECO:0000256" key="3">
    <source>
        <dbReference type="SAM" id="MobiDB-lite"/>
    </source>
</evidence>
<reference evidence="5 6" key="1">
    <citation type="submission" date="2020-04" db="EMBL/GenBank/DDBJ databases">
        <title>Description of novel Gluconacetobacter.</title>
        <authorList>
            <person name="Sombolestani A."/>
        </authorList>
    </citation>
    <scope>NUCLEOTIDE SEQUENCE [LARGE SCALE GENOMIC DNA]</scope>
    <source>
        <strain evidence="5 6">LMG 7603</strain>
    </source>
</reference>
<dbReference type="SMART" id="SM00559">
    <property type="entry name" value="Ku78"/>
    <property type="match status" value="1"/>
</dbReference>
<evidence type="ECO:0000259" key="4">
    <source>
        <dbReference type="SMART" id="SM00559"/>
    </source>
</evidence>
<feature type="region of interest" description="Disordered" evidence="3">
    <location>
        <begin position="174"/>
        <end position="194"/>
    </location>
</feature>
<feature type="domain" description="Ku" evidence="4">
    <location>
        <begin position="55"/>
        <end position="184"/>
    </location>
</feature>
<dbReference type="GO" id="GO:0003690">
    <property type="term" value="F:double-stranded DNA binding"/>
    <property type="evidence" value="ECO:0007669"/>
    <property type="project" value="UniProtKB-UniRule"/>
</dbReference>
<keyword evidence="1 2" id="KW-0238">DNA-binding</keyword>
<evidence type="ECO:0000313" key="6">
    <source>
        <dbReference type="Proteomes" id="UP000550787"/>
    </source>
</evidence>
<organism evidence="5 6">
    <name type="scientific">Gluconacetobacter diazotrophicus</name>
    <name type="common">Acetobacter diazotrophicus</name>
    <dbReference type="NCBI Taxonomy" id="33996"/>
    <lineage>
        <taxon>Bacteria</taxon>
        <taxon>Pseudomonadati</taxon>
        <taxon>Pseudomonadota</taxon>
        <taxon>Alphaproteobacteria</taxon>
        <taxon>Acetobacterales</taxon>
        <taxon>Acetobacteraceae</taxon>
        <taxon>Gluconacetobacter</taxon>
    </lineage>
</organism>
<dbReference type="Proteomes" id="UP000550787">
    <property type="component" value="Unassembled WGS sequence"/>
</dbReference>
<dbReference type="InterPro" id="IPR006164">
    <property type="entry name" value="DNA_bd_Ku70/Ku80"/>
</dbReference>
<evidence type="ECO:0000313" key="5">
    <source>
        <dbReference type="EMBL" id="MBB2157655.1"/>
    </source>
</evidence>
<dbReference type="GO" id="GO:0006303">
    <property type="term" value="P:double-strand break repair via nonhomologous end joining"/>
    <property type="evidence" value="ECO:0007669"/>
    <property type="project" value="UniProtKB-UniRule"/>
</dbReference>
<evidence type="ECO:0000256" key="1">
    <source>
        <dbReference type="ARBA" id="ARBA00023125"/>
    </source>
</evidence>
<dbReference type="EMBL" id="JABEQG010000037">
    <property type="protein sequence ID" value="MBB2157655.1"/>
    <property type="molecule type" value="Genomic_DNA"/>
</dbReference>
<keyword evidence="2" id="KW-0234">DNA repair</keyword>
<comment type="caution">
    <text evidence="5">The sequence shown here is derived from an EMBL/GenBank/DDBJ whole genome shotgun (WGS) entry which is preliminary data.</text>
</comment>
<comment type="similarity">
    <text evidence="2">Belongs to the prokaryotic Ku family.</text>
</comment>
<dbReference type="InterPro" id="IPR009187">
    <property type="entry name" value="Prok_Ku"/>
</dbReference>
<comment type="subunit">
    <text evidence="2">Homodimer. Interacts with LigD.</text>
</comment>
<dbReference type="AlphaFoldDB" id="A0A7W4I7F5"/>
<dbReference type="PANTHER" id="PTHR41251">
    <property type="entry name" value="NON-HOMOLOGOUS END JOINING PROTEIN KU"/>
    <property type="match status" value="1"/>
</dbReference>
<gene>
    <name evidence="2" type="primary">ku</name>
    <name evidence="5" type="ORF">HLH33_15270</name>
</gene>
<proteinExistence type="inferred from homology"/>
<dbReference type="OMA" id="WIWYDKP"/>
<dbReference type="CDD" id="cd00789">
    <property type="entry name" value="KU_like"/>
    <property type="match status" value="1"/>
</dbReference>
<comment type="function">
    <text evidence="2">With LigD forms a non-homologous end joining (NHEJ) DNA repair enzyme, which repairs dsDNA breaks with reduced fidelity. Binds linear dsDNA with 5'- and 3'- overhangs but not closed circular dsDNA nor ssDNA. Recruits and stimulates the ligase activity of LigD.</text>
</comment>
<dbReference type="Gene3D" id="2.40.290.10">
    <property type="match status" value="1"/>
</dbReference>
<dbReference type="PIRSF" id="PIRSF006493">
    <property type="entry name" value="Prok_Ku"/>
    <property type="match status" value="1"/>
</dbReference>
<dbReference type="HAMAP" id="MF_01875">
    <property type="entry name" value="Prokaryotic_Ku"/>
    <property type="match status" value="1"/>
</dbReference>
<dbReference type="PANTHER" id="PTHR41251:SF1">
    <property type="entry name" value="NON-HOMOLOGOUS END JOINING PROTEIN KU"/>
    <property type="match status" value="1"/>
</dbReference>
<dbReference type="RefSeq" id="WP_012222409.1">
    <property type="nucleotide sequence ID" value="NZ_JABEQG010000037.1"/>
</dbReference>
<protein>
    <recommendedName>
        <fullName evidence="2">Non-homologous end joining protein Ku</fullName>
    </recommendedName>
</protein>
<accession>A0A7W4I7F5</accession>
<keyword evidence="2" id="KW-0233">DNA recombination</keyword>
<dbReference type="SMR" id="A0A7W4I7F5"/>
<name>A0A7W4I7F5_GLUDI</name>
<dbReference type="Pfam" id="PF02735">
    <property type="entry name" value="Ku"/>
    <property type="match status" value="1"/>
</dbReference>
<dbReference type="GO" id="GO:0006310">
    <property type="term" value="P:DNA recombination"/>
    <property type="evidence" value="ECO:0007669"/>
    <property type="project" value="UniProtKB-KW"/>
</dbReference>
<sequence length="268" mass="29463">MADRPSWTGYLKVSLVTCPVTMMPATTGSETVRFHTINRRTGHRVVSRYVDAQSGAPVADDEQVLGYPRDDDHYVLLEDEELESVALDSTRTIDIESFVPAGSIGWVWYDAPHFLMPDDTIGVEAFAVIRAAMEAAGMVGIARLVLYRRERAVLLEPRGKGIVLWTLHDGNAVRNGGHPAARTRPASEAESADSPEMKLLTALIDRQTQPWDPEMVRDPVQERLLDIIAARQKGRKRAPAREAAKPKTGNVVSILDALRASLAQDGTS</sequence>